<dbReference type="EMBL" id="JBHLTR010000050">
    <property type="protein sequence ID" value="MFC0560946.1"/>
    <property type="molecule type" value="Genomic_DNA"/>
</dbReference>
<keyword evidence="5" id="KW-1185">Reference proteome</keyword>
<dbReference type="Proteomes" id="UP001589833">
    <property type="component" value="Unassembled WGS sequence"/>
</dbReference>
<organism evidence="4 5">
    <name type="scientific">Halalkalibacter alkalisediminis</name>
    <dbReference type="NCBI Taxonomy" id="935616"/>
    <lineage>
        <taxon>Bacteria</taxon>
        <taxon>Bacillati</taxon>
        <taxon>Bacillota</taxon>
        <taxon>Bacilli</taxon>
        <taxon>Bacillales</taxon>
        <taxon>Bacillaceae</taxon>
        <taxon>Halalkalibacter</taxon>
    </lineage>
</organism>
<keyword evidence="2" id="KW-0732">Signal</keyword>
<protein>
    <submittedName>
        <fullName evidence="4">Cyclophilin-like fold protein</fullName>
    </submittedName>
</protein>
<dbReference type="Pfam" id="PF18050">
    <property type="entry name" value="Cyclophil_like2"/>
    <property type="match status" value="1"/>
</dbReference>
<proteinExistence type="predicted"/>
<reference evidence="4 5" key="1">
    <citation type="submission" date="2024-09" db="EMBL/GenBank/DDBJ databases">
        <authorList>
            <person name="Sun Q."/>
            <person name="Mori K."/>
        </authorList>
    </citation>
    <scope>NUCLEOTIDE SEQUENCE [LARGE SCALE GENOMIC DNA]</scope>
    <source>
        <strain evidence="4 5">NCAIM B.02301</strain>
    </source>
</reference>
<gene>
    <name evidence="4" type="ORF">ACFFH4_18530</name>
</gene>
<dbReference type="RefSeq" id="WP_273847747.1">
    <property type="nucleotide sequence ID" value="NZ_JAQQWT010000033.1"/>
</dbReference>
<comment type="caution">
    <text evidence="4">The sequence shown here is derived from an EMBL/GenBank/DDBJ whole genome shotgun (WGS) entry which is preliminary data.</text>
</comment>
<evidence type="ECO:0000256" key="2">
    <source>
        <dbReference type="SAM" id="SignalP"/>
    </source>
</evidence>
<evidence type="ECO:0000259" key="3">
    <source>
        <dbReference type="Pfam" id="PF18050"/>
    </source>
</evidence>
<name>A0ABV6NJW1_9BACI</name>
<feature type="signal peptide" evidence="2">
    <location>
        <begin position="1"/>
        <end position="19"/>
    </location>
</feature>
<evidence type="ECO:0000256" key="1">
    <source>
        <dbReference type="SAM" id="MobiDB-lite"/>
    </source>
</evidence>
<dbReference type="SUPFAM" id="SSF50891">
    <property type="entry name" value="Cyclophilin-like"/>
    <property type="match status" value="1"/>
</dbReference>
<accession>A0ABV6NJW1</accession>
<dbReference type="InterPro" id="IPR029000">
    <property type="entry name" value="Cyclophilin-like_dom_sf"/>
</dbReference>
<dbReference type="PROSITE" id="PS51257">
    <property type="entry name" value="PROKAR_LIPOPROTEIN"/>
    <property type="match status" value="1"/>
</dbReference>
<evidence type="ECO:0000313" key="5">
    <source>
        <dbReference type="Proteomes" id="UP001589833"/>
    </source>
</evidence>
<feature type="domain" description="Cyclophilin-like" evidence="3">
    <location>
        <begin position="77"/>
        <end position="178"/>
    </location>
</feature>
<sequence length="184" mass="20866">MKKILLILCMFIISFGLIACSTSETNEREEMNVEEMPSSETNEEMDETNVEGAQSSETNLERDEVEMSPPLTIELKITIGDEVFLANLYDNQTAQAFIENLPLIIDMEDLHRNEKFHYLSERPGVINAGDIMLYGDNCLVLFYETFSSSYSYTRLGYIEDEESFAQAVGDGDINVTLELAENNE</sequence>
<feature type="region of interest" description="Disordered" evidence="1">
    <location>
        <begin position="26"/>
        <end position="64"/>
    </location>
</feature>
<feature type="chain" id="PRO_5045572795" evidence="2">
    <location>
        <begin position="20"/>
        <end position="184"/>
    </location>
</feature>
<evidence type="ECO:0000313" key="4">
    <source>
        <dbReference type="EMBL" id="MFC0560946.1"/>
    </source>
</evidence>
<dbReference type="InterPro" id="IPR041183">
    <property type="entry name" value="Cyclophilin-like"/>
</dbReference>